<proteinExistence type="predicted"/>
<name>A0A1N6H5R4_9GAMM</name>
<dbReference type="SUPFAM" id="SSF53448">
    <property type="entry name" value="Nucleotide-diphospho-sugar transferases"/>
    <property type="match status" value="1"/>
</dbReference>
<dbReference type="GO" id="GO:0016740">
    <property type="term" value="F:transferase activity"/>
    <property type="evidence" value="ECO:0007669"/>
    <property type="project" value="UniProtKB-KW"/>
</dbReference>
<protein>
    <submittedName>
        <fullName evidence="1">Glycosyltransferase, GT2 family</fullName>
    </submittedName>
</protein>
<dbReference type="Proteomes" id="UP000198461">
    <property type="component" value="Unassembled WGS sequence"/>
</dbReference>
<sequence>MSEVLQGDVLQNILLVPQVVSDESLYFRAQGDYVCEAEGLRLGQGAQVNFFTWFGLFNLDAWRNHTTYEHFILQGEARGELVVEIWHHTGPVSAYCLMRRHVKSEDGTTFDLHIPDEIFSGLLSVRVRSLKPSVLYALSWKGVSQTPARAVRLGLSITTFNRQQAARASAERISAFIQQVAPLLPDDAELALAVVDNGRNLELPPLPHVTYIPNRNLGGSGGFARGLYHFKEERRFTHCLFMDDDAACETESIWRTLQLLRHAREADLAVAGTLFAQQPPYLQKERGARFENHCVSLGKNRDLRAARQLFNNEKPQSFDYGGWWFFAFPLEHVAYPFPFFVRGDDVLFGRYNRFTKITLAGVSTWGDDFSAKESPMTRYLDMRHHLMQYLLDSKDRQPWWRWARVILPPVLRATLTMRYATAEAQLLGVRHVLQGPAFWKENPALECVWPTIRALNAQEAARPVASGQVLVPPSGFSSNRKVLRRRLMKLLTLNGHLLPSSMWKETPVTIEKGSHILEQFMPYRCVFLVSPHIKGAVRLCKDRMRLLAILWQAVRLTGRMTLAAPALRRAYAAQAPALMHEAFWREQFSKEDA</sequence>
<dbReference type="Gene3D" id="3.90.550.60">
    <property type="match status" value="1"/>
</dbReference>
<keyword evidence="2" id="KW-1185">Reference proteome</keyword>
<dbReference type="AlphaFoldDB" id="A0A1N6H5R4"/>
<gene>
    <name evidence="1" type="ORF">SAMN05443662_1570</name>
</gene>
<dbReference type="STRING" id="364032.SAMN05443662_1570"/>
<dbReference type="InterPro" id="IPR029044">
    <property type="entry name" value="Nucleotide-diphossugar_trans"/>
</dbReference>
<reference evidence="1 2" key="1">
    <citation type="submission" date="2016-11" db="EMBL/GenBank/DDBJ databases">
        <authorList>
            <person name="Jaros S."/>
            <person name="Januszkiewicz K."/>
            <person name="Wedrychowicz H."/>
        </authorList>
    </citation>
    <scope>NUCLEOTIDE SEQUENCE [LARGE SCALE GENOMIC DNA]</scope>
    <source>
        <strain evidence="1 2">DSM 17737</strain>
    </source>
</reference>
<dbReference type="OrthoDB" id="5148555at2"/>
<keyword evidence="1" id="KW-0808">Transferase</keyword>
<dbReference type="RefSeq" id="WP_074201850.1">
    <property type="nucleotide sequence ID" value="NZ_FSRE01000004.1"/>
</dbReference>
<accession>A0A1N6H5R4</accession>
<organism evidence="1 2">
    <name type="scientific">Sulfurivirga caldicuralii</name>
    <dbReference type="NCBI Taxonomy" id="364032"/>
    <lineage>
        <taxon>Bacteria</taxon>
        <taxon>Pseudomonadati</taxon>
        <taxon>Pseudomonadota</taxon>
        <taxon>Gammaproteobacteria</taxon>
        <taxon>Thiotrichales</taxon>
        <taxon>Piscirickettsiaceae</taxon>
        <taxon>Sulfurivirga</taxon>
    </lineage>
</organism>
<evidence type="ECO:0000313" key="1">
    <source>
        <dbReference type="EMBL" id="SIO15099.1"/>
    </source>
</evidence>
<evidence type="ECO:0000313" key="2">
    <source>
        <dbReference type="Proteomes" id="UP000198461"/>
    </source>
</evidence>
<dbReference type="EMBL" id="FSRE01000004">
    <property type="protein sequence ID" value="SIO15099.1"/>
    <property type="molecule type" value="Genomic_DNA"/>
</dbReference>